<dbReference type="InterPro" id="IPR012446">
    <property type="entry name" value="CRAC_channel"/>
</dbReference>
<name>A0AAV2IAV2_LYMST</name>
<accession>A0AAV2IAV2</accession>
<evidence type="ECO:0000256" key="2">
    <source>
        <dbReference type="ARBA" id="ARBA00008062"/>
    </source>
</evidence>
<evidence type="ECO:0000256" key="1">
    <source>
        <dbReference type="ARBA" id="ARBA00004141"/>
    </source>
</evidence>
<feature type="transmembrane region" description="Helical" evidence="6">
    <location>
        <begin position="48"/>
        <end position="65"/>
    </location>
</feature>
<dbReference type="GO" id="GO:0002115">
    <property type="term" value="P:store-operated calcium entry"/>
    <property type="evidence" value="ECO:0007669"/>
    <property type="project" value="TreeGrafter"/>
</dbReference>
<dbReference type="GO" id="GO:0015279">
    <property type="term" value="F:store-operated calcium channel activity"/>
    <property type="evidence" value="ECO:0007669"/>
    <property type="project" value="TreeGrafter"/>
</dbReference>
<keyword evidence="5 6" id="KW-0472">Membrane</keyword>
<dbReference type="Gene3D" id="1.20.140.140">
    <property type="entry name" value="Calcium release-activated calcium channel protein Orai"/>
    <property type="match status" value="1"/>
</dbReference>
<proteinExistence type="inferred from homology"/>
<keyword evidence="3 6" id="KW-0812">Transmembrane</keyword>
<evidence type="ECO:0000313" key="7">
    <source>
        <dbReference type="EMBL" id="CAL1543943.1"/>
    </source>
</evidence>
<dbReference type="Proteomes" id="UP001497497">
    <property type="component" value="Unassembled WGS sequence"/>
</dbReference>
<feature type="transmembrane region" description="Helical" evidence="6">
    <location>
        <begin position="165"/>
        <end position="187"/>
    </location>
</feature>
<dbReference type="EMBL" id="CAXITT010000585">
    <property type="protein sequence ID" value="CAL1543943.1"/>
    <property type="molecule type" value="Genomic_DNA"/>
</dbReference>
<evidence type="ECO:0000256" key="4">
    <source>
        <dbReference type="ARBA" id="ARBA00022989"/>
    </source>
</evidence>
<comment type="caution">
    <text evidence="7">The sequence shown here is derived from an EMBL/GenBank/DDBJ whole genome shotgun (WGS) entry which is preliminary data.</text>
</comment>
<dbReference type="PANTHER" id="PTHR31501">
    <property type="entry name" value="CALCIUM RELEASE-ACTIVATED CALCIUM CHANNEL PROTEIN 1"/>
    <property type="match status" value="1"/>
</dbReference>
<keyword evidence="4 6" id="KW-1133">Transmembrane helix</keyword>
<evidence type="ECO:0000256" key="5">
    <source>
        <dbReference type="ARBA" id="ARBA00023136"/>
    </source>
</evidence>
<comment type="similarity">
    <text evidence="2">Belongs to the Orai family.</text>
</comment>
<organism evidence="7 8">
    <name type="scientific">Lymnaea stagnalis</name>
    <name type="common">Great pond snail</name>
    <name type="synonym">Helix stagnalis</name>
    <dbReference type="NCBI Taxonomy" id="6523"/>
    <lineage>
        <taxon>Eukaryota</taxon>
        <taxon>Metazoa</taxon>
        <taxon>Spiralia</taxon>
        <taxon>Lophotrochozoa</taxon>
        <taxon>Mollusca</taxon>
        <taxon>Gastropoda</taxon>
        <taxon>Heterobranchia</taxon>
        <taxon>Euthyneura</taxon>
        <taxon>Panpulmonata</taxon>
        <taxon>Hygrophila</taxon>
        <taxon>Lymnaeoidea</taxon>
        <taxon>Lymnaeidae</taxon>
        <taxon>Lymnaea</taxon>
    </lineage>
</organism>
<dbReference type="PANTHER" id="PTHR31501:SF7">
    <property type="entry name" value="CALCIUM RELEASE-ACTIVATED CALCIUM CHANNEL PROTEIN 1"/>
    <property type="match status" value="1"/>
</dbReference>
<evidence type="ECO:0000256" key="6">
    <source>
        <dbReference type="SAM" id="Phobius"/>
    </source>
</evidence>
<dbReference type="AlphaFoldDB" id="A0AAV2IAV2"/>
<dbReference type="Pfam" id="PF07856">
    <property type="entry name" value="Orai-1"/>
    <property type="match status" value="1"/>
</dbReference>
<keyword evidence="8" id="KW-1185">Reference proteome</keyword>
<gene>
    <name evidence="7" type="ORF">GSLYS_00017456001</name>
</gene>
<feature type="transmembrane region" description="Helical" evidence="6">
    <location>
        <begin position="132"/>
        <end position="159"/>
    </location>
</feature>
<evidence type="ECO:0000256" key="3">
    <source>
        <dbReference type="ARBA" id="ARBA00022692"/>
    </source>
</evidence>
<feature type="transmembrane region" description="Helical" evidence="6">
    <location>
        <begin position="77"/>
        <end position="98"/>
    </location>
</feature>
<reference evidence="7 8" key="1">
    <citation type="submission" date="2024-04" db="EMBL/GenBank/DDBJ databases">
        <authorList>
            <consortium name="Genoscope - CEA"/>
            <person name="William W."/>
        </authorList>
    </citation>
    <scope>NUCLEOTIDE SEQUENCE [LARGE SCALE GENOMIC DNA]</scope>
</reference>
<sequence>MQNNRSETYQEWLLKSYIDQMSQTHSNTALSWRRLYLSRAKLKASSRTSALLSGFAMVAMVEISIGDNGKTAIPESLLIVFGSITTLLVVVHLMALMISTCILPNIEAVSNVHSVQAVNESPHDEMRVCVEMAWVCSTGLGILLFLAEIAILCWVKFYTLSQNTAIASTVIVMPAGILFIAFSLMFYKKLMAHKYQRHSEGLKELDEMARELQTTGDGVNII</sequence>
<evidence type="ECO:0000313" key="8">
    <source>
        <dbReference type="Proteomes" id="UP001497497"/>
    </source>
</evidence>
<dbReference type="InterPro" id="IPR038350">
    <property type="entry name" value="Orai_sf"/>
</dbReference>
<evidence type="ECO:0008006" key="9">
    <source>
        <dbReference type="Google" id="ProtNLM"/>
    </source>
</evidence>
<comment type="subcellular location">
    <subcellularLocation>
        <location evidence="1">Membrane</location>
        <topology evidence="1">Multi-pass membrane protein</topology>
    </subcellularLocation>
</comment>
<protein>
    <recommendedName>
        <fullName evidence="9">Calcium release-activated calcium channel protein 1</fullName>
    </recommendedName>
</protein>
<dbReference type="GO" id="GO:0016020">
    <property type="term" value="C:membrane"/>
    <property type="evidence" value="ECO:0007669"/>
    <property type="project" value="UniProtKB-SubCell"/>
</dbReference>